<feature type="region of interest" description="Disordered" evidence="5">
    <location>
        <begin position="307"/>
        <end position="328"/>
    </location>
</feature>
<dbReference type="HAMAP" id="MF_01420">
    <property type="entry name" value="HTH_type_WhiA"/>
    <property type="match status" value="1"/>
</dbReference>
<evidence type="ECO:0000256" key="1">
    <source>
        <dbReference type="ARBA" id="ARBA00022618"/>
    </source>
</evidence>
<organism evidence="9 10">
    <name type="scientific">Salininema proteolyticum</name>
    <dbReference type="NCBI Taxonomy" id="1607685"/>
    <lineage>
        <taxon>Bacteria</taxon>
        <taxon>Bacillati</taxon>
        <taxon>Actinomycetota</taxon>
        <taxon>Actinomycetes</taxon>
        <taxon>Glycomycetales</taxon>
        <taxon>Glycomycetaceae</taxon>
        <taxon>Salininema</taxon>
    </lineage>
</organism>
<gene>
    <name evidence="4 9" type="primary">whiA</name>
    <name evidence="9" type="ORF">ACFPET_13650</name>
</gene>
<feature type="compositionally biased region" description="Acidic residues" evidence="5">
    <location>
        <begin position="311"/>
        <end position="321"/>
    </location>
</feature>
<evidence type="ECO:0000256" key="4">
    <source>
        <dbReference type="HAMAP-Rule" id="MF_01420"/>
    </source>
</evidence>
<protein>
    <recommendedName>
        <fullName evidence="4">Probable cell division protein WhiA</fullName>
    </recommendedName>
</protein>
<dbReference type="Pfam" id="PF10298">
    <property type="entry name" value="WhiA_N"/>
    <property type="match status" value="1"/>
</dbReference>
<dbReference type="Gene3D" id="3.10.28.10">
    <property type="entry name" value="Homing endonucleases"/>
    <property type="match status" value="1"/>
</dbReference>
<dbReference type="EMBL" id="JBHSDK010000017">
    <property type="protein sequence ID" value="MFC4336247.1"/>
    <property type="molecule type" value="Genomic_DNA"/>
</dbReference>
<evidence type="ECO:0000256" key="2">
    <source>
        <dbReference type="ARBA" id="ARBA00023125"/>
    </source>
</evidence>
<reference evidence="10" key="1">
    <citation type="journal article" date="2019" name="Int. J. Syst. Evol. Microbiol.">
        <title>The Global Catalogue of Microorganisms (GCM) 10K type strain sequencing project: providing services to taxonomists for standard genome sequencing and annotation.</title>
        <authorList>
            <consortium name="The Broad Institute Genomics Platform"/>
            <consortium name="The Broad Institute Genome Sequencing Center for Infectious Disease"/>
            <person name="Wu L."/>
            <person name="Ma J."/>
        </authorList>
    </citation>
    <scope>NUCLEOTIDE SEQUENCE [LARGE SCALE GENOMIC DNA]</scope>
    <source>
        <strain evidence="10">IBRC-M 10908</strain>
    </source>
</reference>
<sequence>MAMTSEVKDELSRVDTTKSCCQRAELGTLFRFSGGLHLVEGAHVMVEAEVDSGSVARRANKFITELYNYDSQLQVLVAAGLRRTNHYLLRVLADGGAFARQIGLSDARGYPIRGLPAHIVGAYPCCAEAAWRAAFMARGSLTEPGRSSSLEITCPGPETAIALVGAARRLGVAAKARDVRGVDRVVIRDGDAISDLLTRIGAHSSVLRWEERRVRREVRATANRLANFDDANLRRSARAAVAAAAKVTRALEILGEGAPDHLADAGRLRVEHRQASLEELGALADPPLTKDAIAGRIRRLISLAAKKAAEDGEPGPDEVLSEDGVLVA</sequence>
<keyword evidence="1 4" id="KW-0132">Cell division</keyword>
<evidence type="ECO:0000256" key="5">
    <source>
        <dbReference type="SAM" id="MobiDB-lite"/>
    </source>
</evidence>
<feature type="domain" description="Sporulation transcription regulator WhiA N-terminal" evidence="7">
    <location>
        <begin position="19"/>
        <end position="104"/>
    </location>
</feature>
<comment type="similarity">
    <text evidence="4">Belongs to the WhiA family.</text>
</comment>
<comment type="caution">
    <text evidence="9">The sequence shown here is derived from an EMBL/GenBank/DDBJ whole genome shotgun (WGS) entry which is preliminary data.</text>
</comment>
<evidence type="ECO:0000259" key="6">
    <source>
        <dbReference type="Pfam" id="PF02650"/>
    </source>
</evidence>
<evidence type="ECO:0000256" key="3">
    <source>
        <dbReference type="ARBA" id="ARBA00023306"/>
    </source>
</evidence>
<dbReference type="PANTHER" id="PTHR37307">
    <property type="entry name" value="CELL DIVISION PROTEIN WHIA-RELATED"/>
    <property type="match status" value="1"/>
</dbReference>
<accession>A0ABV8U0A0</accession>
<dbReference type="PANTHER" id="PTHR37307:SF1">
    <property type="entry name" value="CELL DIVISION PROTEIN WHIA-RELATED"/>
    <property type="match status" value="1"/>
</dbReference>
<dbReference type="InterPro" id="IPR003802">
    <property type="entry name" value="Sporulation_regulator_WhiA"/>
</dbReference>
<dbReference type="InterPro" id="IPR027434">
    <property type="entry name" value="Homing_endonucl"/>
</dbReference>
<evidence type="ECO:0000259" key="8">
    <source>
        <dbReference type="Pfam" id="PF14527"/>
    </source>
</evidence>
<proteinExistence type="inferred from homology"/>
<dbReference type="InterPro" id="IPR039518">
    <property type="entry name" value="WhiA_LAGLIDADG_dom"/>
</dbReference>
<comment type="function">
    <text evidence="4">Involved in cell division and chromosome segregation.</text>
</comment>
<evidence type="ECO:0000313" key="9">
    <source>
        <dbReference type="EMBL" id="MFC4336247.1"/>
    </source>
</evidence>
<name>A0ABV8U0A0_9ACTN</name>
<dbReference type="Pfam" id="PF02650">
    <property type="entry name" value="HTH_WhiA"/>
    <property type="match status" value="1"/>
</dbReference>
<keyword evidence="10" id="KW-1185">Reference proteome</keyword>
<dbReference type="NCBIfam" id="TIGR00647">
    <property type="entry name" value="DNA_bind_WhiA"/>
    <property type="match status" value="1"/>
</dbReference>
<evidence type="ECO:0000259" key="7">
    <source>
        <dbReference type="Pfam" id="PF10298"/>
    </source>
</evidence>
<dbReference type="Pfam" id="PF14527">
    <property type="entry name" value="LAGLIDADG_WhiA"/>
    <property type="match status" value="1"/>
</dbReference>
<dbReference type="RefSeq" id="WP_380621949.1">
    <property type="nucleotide sequence ID" value="NZ_JBHSDK010000017.1"/>
</dbReference>
<dbReference type="Proteomes" id="UP001595823">
    <property type="component" value="Unassembled WGS sequence"/>
</dbReference>
<dbReference type="InterPro" id="IPR023054">
    <property type="entry name" value="Sporulation_regulator_WhiA_C"/>
</dbReference>
<keyword evidence="3 4" id="KW-0131">Cell cycle</keyword>
<keyword evidence="2 4" id="KW-0238">DNA-binding</keyword>
<feature type="domain" description="Sporulation regulator WhiA C-terminal" evidence="6">
    <location>
        <begin position="222"/>
        <end position="304"/>
    </location>
</feature>
<dbReference type="InterPro" id="IPR018478">
    <property type="entry name" value="Sporu_reg_WhiA_N_dom"/>
</dbReference>
<feature type="domain" description="WhiA LAGLIDADG-like" evidence="8">
    <location>
        <begin position="128"/>
        <end position="219"/>
    </location>
</feature>
<evidence type="ECO:0000313" key="10">
    <source>
        <dbReference type="Proteomes" id="UP001595823"/>
    </source>
</evidence>
<dbReference type="GO" id="GO:0003677">
    <property type="term" value="F:DNA binding"/>
    <property type="evidence" value="ECO:0007669"/>
    <property type="project" value="UniProtKB-KW"/>
</dbReference>